<dbReference type="PANTHER" id="PTHR14136:SF17">
    <property type="entry name" value="BTB_POZ DOMAIN-CONTAINING PROTEIN KCTD9"/>
    <property type="match status" value="1"/>
</dbReference>
<comment type="caution">
    <text evidence="1">The sequence shown here is derived from an EMBL/GenBank/DDBJ whole genome shotgun (WGS) entry which is preliminary data.</text>
</comment>
<reference evidence="1 2" key="1">
    <citation type="submission" date="2020-12" db="EMBL/GenBank/DDBJ databases">
        <title>YIM B01967 draft genome.</title>
        <authorList>
            <person name="Yan X."/>
        </authorList>
    </citation>
    <scope>NUCLEOTIDE SEQUENCE [LARGE SCALE GENOMIC DNA]</scope>
    <source>
        <strain evidence="1 2">YIM B01967</strain>
    </source>
</reference>
<accession>A0ABS1HAA7</accession>
<proteinExistence type="predicted"/>
<name>A0ABS1HAA7_9BACL</name>
<dbReference type="RefSeq" id="WP_200749808.1">
    <property type="nucleotide sequence ID" value="NZ_JAEOAH010000028.1"/>
</dbReference>
<gene>
    <name evidence="1" type="ORF">JFL43_16005</name>
</gene>
<dbReference type="InterPro" id="IPR051082">
    <property type="entry name" value="Pentapeptide-BTB/POZ_domain"/>
</dbReference>
<organism evidence="1 2">
    <name type="scientific">Viridibacillus soli</name>
    <dbReference type="NCBI Taxonomy" id="2798301"/>
    <lineage>
        <taxon>Bacteria</taxon>
        <taxon>Bacillati</taxon>
        <taxon>Bacillota</taxon>
        <taxon>Bacilli</taxon>
        <taxon>Bacillales</taxon>
        <taxon>Caryophanaceae</taxon>
        <taxon>Viridibacillus</taxon>
    </lineage>
</organism>
<dbReference type="SUPFAM" id="SSF141571">
    <property type="entry name" value="Pentapeptide repeat-like"/>
    <property type="match status" value="1"/>
</dbReference>
<dbReference type="Gene3D" id="2.160.20.80">
    <property type="entry name" value="E3 ubiquitin-protein ligase SopA"/>
    <property type="match status" value="1"/>
</dbReference>
<sequence>MSENNEDTNPKNNISSNSLRADCEKCFGLCCVALPFAASGDFATKKDAGKPCTNLQSDFRCGIHKNLRQQRFKGCTVFDCFGAGQKVSQSTFKGVDWRESPETAKKMFDVFPIMHQLHEMLWYLTEALTLKDASPIHGELSSALDETERLSLLSPDTLIKLDVPSHRAVVNALLLKTSELVRNKALHQHTGSNKRKTIDRRGVDLMGSKLRGADFRGANLRGAYLIGADFRNADLRMADLIGADFRDTDLRGANLTGSIFLTQVQVNAAKGDEHTKLPHLLSRPTHWSAFE</sequence>
<dbReference type="EMBL" id="JAEOAH010000028">
    <property type="protein sequence ID" value="MBK3496335.1"/>
    <property type="molecule type" value="Genomic_DNA"/>
</dbReference>
<dbReference type="Proteomes" id="UP000618943">
    <property type="component" value="Unassembled WGS sequence"/>
</dbReference>
<keyword evidence="2" id="KW-1185">Reference proteome</keyword>
<evidence type="ECO:0000313" key="1">
    <source>
        <dbReference type="EMBL" id="MBK3496335.1"/>
    </source>
</evidence>
<dbReference type="PANTHER" id="PTHR14136">
    <property type="entry name" value="BTB_POZ DOMAIN-CONTAINING PROTEIN KCTD9"/>
    <property type="match status" value="1"/>
</dbReference>
<evidence type="ECO:0000313" key="2">
    <source>
        <dbReference type="Proteomes" id="UP000618943"/>
    </source>
</evidence>
<dbReference type="InterPro" id="IPR001646">
    <property type="entry name" value="5peptide_repeat"/>
</dbReference>
<protein>
    <submittedName>
        <fullName evidence="1">Pentapeptide repeat-containing protein</fullName>
    </submittedName>
</protein>
<dbReference type="Pfam" id="PF00805">
    <property type="entry name" value="Pentapeptide"/>
    <property type="match status" value="1"/>
</dbReference>